<dbReference type="EMBL" id="JACXVP010000004">
    <property type="protein sequence ID" value="KAG5611495.1"/>
    <property type="molecule type" value="Genomic_DNA"/>
</dbReference>
<dbReference type="Proteomes" id="UP000824120">
    <property type="component" value="Chromosome 4"/>
</dbReference>
<evidence type="ECO:0000256" key="1">
    <source>
        <dbReference type="SAM" id="MobiDB-lite"/>
    </source>
</evidence>
<feature type="compositionally biased region" description="Basic and acidic residues" evidence="1">
    <location>
        <begin position="8"/>
        <end position="22"/>
    </location>
</feature>
<feature type="region of interest" description="Disordered" evidence="1">
    <location>
        <begin position="1"/>
        <end position="48"/>
    </location>
</feature>
<organism evidence="2 3">
    <name type="scientific">Solanum commersonii</name>
    <name type="common">Commerson's wild potato</name>
    <name type="synonym">Commerson's nightshade</name>
    <dbReference type="NCBI Taxonomy" id="4109"/>
    <lineage>
        <taxon>Eukaryota</taxon>
        <taxon>Viridiplantae</taxon>
        <taxon>Streptophyta</taxon>
        <taxon>Embryophyta</taxon>
        <taxon>Tracheophyta</taxon>
        <taxon>Spermatophyta</taxon>
        <taxon>Magnoliopsida</taxon>
        <taxon>eudicotyledons</taxon>
        <taxon>Gunneridae</taxon>
        <taxon>Pentapetalae</taxon>
        <taxon>asterids</taxon>
        <taxon>lamiids</taxon>
        <taxon>Solanales</taxon>
        <taxon>Solanaceae</taxon>
        <taxon>Solanoideae</taxon>
        <taxon>Solaneae</taxon>
        <taxon>Solanum</taxon>
    </lineage>
</organism>
<gene>
    <name evidence="2" type="ORF">H5410_022776</name>
</gene>
<dbReference type="AlphaFoldDB" id="A0A9J5ZHR7"/>
<reference evidence="2 3" key="1">
    <citation type="submission" date="2020-09" db="EMBL/GenBank/DDBJ databases">
        <title>De no assembly of potato wild relative species, Solanum commersonii.</title>
        <authorList>
            <person name="Cho K."/>
        </authorList>
    </citation>
    <scope>NUCLEOTIDE SEQUENCE [LARGE SCALE GENOMIC DNA]</scope>
    <source>
        <strain evidence="2">LZ3.2</strain>
        <tissue evidence="2">Leaf</tissue>
    </source>
</reference>
<feature type="compositionally biased region" description="Polar residues" evidence="1">
    <location>
        <begin position="29"/>
        <end position="43"/>
    </location>
</feature>
<evidence type="ECO:0000313" key="3">
    <source>
        <dbReference type="Proteomes" id="UP000824120"/>
    </source>
</evidence>
<name>A0A9J5ZHR7_SOLCO</name>
<keyword evidence="3" id="KW-1185">Reference proteome</keyword>
<proteinExistence type="predicted"/>
<evidence type="ECO:0000313" key="2">
    <source>
        <dbReference type="EMBL" id="KAG5611495.1"/>
    </source>
</evidence>
<comment type="caution">
    <text evidence="2">The sequence shown here is derived from an EMBL/GenBank/DDBJ whole genome shotgun (WGS) entry which is preliminary data.</text>
</comment>
<sequence length="202" mass="22905">MKNQILLRAKDPRFKQMSEIGKKARPSTKGGSLHTSGAQSQGSMRRKLEKELGIESISSSFGGFTTNLTRRNRGMPLTQEQAERVWLDLIGGSSLSSSYDDESMKKNLAMEQKIAELSSQVEDSWARERRRDVEYEGLKAQLDALLASGGIPPCSNDVTFPPRRLNLLDIQFMVNKEILHMSLVVMKKMKIMWQTHYRISEV</sequence>
<protein>
    <submittedName>
        <fullName evidence="2">Uncharacterized protein</fullName>
    </submittedName>
</protein>
<accession>A0A9J5ZHR7</accession>